<dbReference type="PANTHER" id="PTHR48475">
    <property type="entry name" value="RIBONUCLEASE H"/>
    <property type="match status" value="1"/>
</dbReference>
<evidence type="ECO:0000259" key="2">
    <source>
        <dbReference type="PROSITE" id="PS50994"/>
    </source>
</evidence>
<keyword evidence="4" id="KW-1185">Reference proteome</keyword>
<dbReference type="InterPro" id="IPR036397">
    <property type="entry name" value="RNaseH_sf"/>
</dbReference>
<name>A0AAD8VNS4_LOLMU</name>
<dbReference type="InterPro" id="IPR001584">
    <property type="entry name" value="Integrase_cat-core"/>
</dbReference>
<dbReference type="SUPFAM" id="SSF53098">
    <property type="entry name" value="Ribonuclease H-like"/>
    <property type="match status" value="1"/>
</dbReference>
<feature type="compositionally biased region" description="Low complexity" evidence="1">
    <location>
        <begin position="438"/>
        <end position="462"/>
    </location>
</feature>
<feature type="compositionally biased region" description="Polar residues" evidence="1">
    <location>
        <begin position="142"/>
        <end position="157"/>
    </location>
</feature>
<dbReference type="InterPro" id="IPR002156">
    <property type="entry name" value="RNaseH_domain"/>
</dbReference>
<dbReference type="GO" id="GO:0004523">
    <property type="term" value="F:RNA-DNA hybrid ribonuclease activity"/>
    <property type="evidence" value="ECO:0007669"/>
    <property type="project" value="InterPro"/>
</dbReference>
<dbReference type="Pfam" id="PF00665">
    <property type="entry name" value="rve"/>
    <property type="match status" value="1"/>
</dbReference>
<dbReference type="GO" id="GO:0015074">
    <property type="term" value="P:DNA integration"/>
    <property type="evidence" value="ECO:0007669"/>
    <property type="project" value="InterPro"/>
</dbReference>
<evidence type="ECO:0000313" key="3">
    <source>
        <dbReference type="EMBL" id="KAK1613594.1"/>
    </source>
</evidence>
<accession>A0AAD8VNS4</accession>
<evidence type="ECO:0000256" key="1">
    <source>
        <dbReference type="SAM" id="MobiDB-lite"/>
    </source>
</evidence>
<dbReference type="PANTHER" id="PTHR48475:SF2">
    <property type="entry name" value="RIBONUCLEASE H"/>
    <property type="match status" value="1"/>
</dbReference>
<dbReference type="Pfam" id="PF13456">
    <property type="entry name" value="RVT_3"/>
    <property type="match status" value="1"/>
</dbReference>
<feature type="region of interest" description="Disordered" evidence="1">
    <location>
        <begin position="427"/>
        <end position="475"/>
    </location>
</feature>
<sequence length="475" mass="51446">MRGLGAGIVITSPKGTGWTTSCRSTSPPPTMWRSTTLIHGLKLAKEIGVRRILCFGDSDLVIQQASGDWDAKDANMASYRFHVQQLSGFFDVLKKPSIIPSPDSDSIFVPADPGAAQPNPGASSPKSGANKPNPPASKPNPGTSVQPGASSPNSGLASRTRRRKPNPATMRSNPEAPRRRPWPIQNSPGGMTHLLVMIDKFTKWIEAKPIKKLDGSTAVTFLKEIIVRFGYPHTIITDNGTNFSQGIFSRYCGEMGIRMALSSVAHPESNGQVEKANGLVLAGIRPRLVEPLERAAGCWIEELPNVLWSLRTTTNRSVKAKRISRAGRRVIPGHIVRFLVLSRLLLVVRRRIRVLDEEGLVDEVGNGAGTGKPSSLVLRRELVLHAARRNSNWSRLTSLYQESTKDRAISAPARVADSFQSKKRSGALSSQAMRLERSSGSVSVGHSSRISSSAAFRSSQPSLVTGSTRAAMDAR</sequence>
<feature type="domain" description="Integrase catalytic" evidence="2">
    <location>
        <begin position="173"/>
        <end position="340"/>
    </location>
</feature>
<dbReference type="Gene3D" id="3.30.420.10">
    <property type="entry name" value="Ribonuclease H-like superfamily/Ribonuclease H"/>
    <property type="match status" value="2"/>
</dbReference>
<dbReference type="AlphaFoldDB" id="A0AAD8VNS4"/>
<organism evidence="3 4">
    <name type="scientific">Lolium multiflorum</name>
    <name type="common">Italian ryegrass</name>
    <name type="synonym">Lolium perenne subsp. multiflorum</name>
    <dbReference type="NCBI Taxonomy" id="4521"/>
    <lineage>
        <taxon>Eukaryota</taxon>
        <taxon>Viridiplantae</taxon>
        <taxon>Streptophyta</taxon>
        <taxon>Embryophyta</taxon>
        <taxon>Tracheophyta</taxon>
        <taxon>Spermatophyta</taxon>
        <taxon>Magnoliopsida</taxon>
        <taxon>Liliopsida</taxon>
        <taxon>Poales</taxon>
        <taxon>Poaceae</taxon>
        <taxon>BOP clade</taxon>
        <taxon>Pooideae</taxon>
        <taxon>Poodae</taxon>
        <taxon>Poeae</taxon>
        <taxon>Poeae Chloroplast Group 2 (Poeae type)</taxon>
        <taxon>Loliodinae</taxon>
        <taxon>Loliinae</taxon>
        <taxon>Lolium</taxon>
    </lineage>
</organism>
<dbReference type="PROSITE" id="PS50994">
    <property type="entry name" value="INTEGRASE"/>
    <property type="match status" value="1"/>
</dbReference>
<reference evidence="3" key="1">
    <citation type="submission" date="2023-07" db="EMBL/GenBank/DDBJ databases">
        <title>A chromosome-level genome assembly of Lolium multiflorum.</title>
        <authorList>
            <person name="Chen Y."/>
            <person name="Copetti D."/>
            <person name="Kolliker R."/>
            <person name="Studer B."/>
        </authorList>
    </citation>
    <scope>NUCLEOTIDE SEQUENCE</scope>
    <source>
        <strain evidence="3">02402/16</strain>
        <tissue evidence="3">Leaf</tissue>
    </source>
</reference>
<dbReference type="EMBL" id="JAUUTY010000006">
    <property type="protein sequence ID" value="KAK1613594.1"/>
    <property type="molecule type" value="Genomic_DNA"/>
</dbReference>
<protein>
    <recommendedName>
        <fullName evidence="2">Integrase catalytic domain-containing protein</fullName>
    </recommendedName>
</protein>
<dbReference type="InterPro" id="IPR012337">
    <property type="entry name" value="RNaseH-like_sf"/>
</dbReference>
<dbReference type="GO" id="GO:0003676">
    <property type="term" value="F:nucleic acid binding"/>
    <property type="evidence" value="ECO:0007669"/>
    <property type="project" value="InterPro"/>
</dbReference>
<gene>
    <name evidence="3" type="ORF">QYE76_019111</name>
</gene>
<comment type="caution">
    <text evidence="3">The sequence shown here is derived from an EMBL/GenBank/DDBJ whole genome shotgun (WGS) entry which is preliminary data.</text>
</comment>
<evidence type="ECO:0000313" key="4">
    <source>
        <dbReference type="Proteomes" id="UP001231189"/>
    </source>
</evidence>
<feature type="region of interest" description="Disordered" evidence="1">
    <location>
        <begin position="104"/>
        <end position="188"/>
    </location>
</feature>
<dbReference type="Proteomes" id="UP001231189">
    <property type="component" value="Unassembled WGS sequence"/>
</dbReference>
<proteinExistence type="predicted"/>